<dbReference type="AlphaFoldDB" id="A0A8J5YH87"/>
<organism evidence="1 2">
    <name type="scientific">Gossypium anomalum</name>
    <dbReference type="NCBI Taxonomy" id="47600"/>
    <lineage>
        <taxon>Eukaryota</taxon>
        <taxon>Viridiplantae</taxon>
        <taxon>Streptophyta</taxon>
        <taxon>Embryophyta</taxon>
        <taxon>Tracheophyta</taxon>
        <taxon>Spermatophyta</taxon>
        <taxon>Magnoliopsida</taxon>
        <taxon>eudicotyledons</taxon>
        <taxon>Gunneridae</taxon>
        <taxon>Pentapetalae</taxon>
        <taxon>rosids</taxon>
        <taxon>malvids</taxon>
        <taxon>Malvales</taxon>
        <taxon>Malvaceae</taxon>
        <taxon>Malvoideae</taxon>
        <taxon>Gossypium</taxon>
    </lineage>
</organism>
<proteinExistence type="predicted"/>
<reference evidence="1 2" key="1">
    <citation type="journal article" date="2021" name="bioRxiv">
        <title>The Gossypium anomalum genome as a resource for cotton improvement and evolutionary analysis of hybrid incompatibility.</title>
        <authorList>
            <person name="Grover C.E."/>
            <person name="Yuan D."/>
            <person name="Arick M.A."/>
            <person name="Miller E.R."/>
            <person name="Hu G."/>
            <person name="Peterson D.G."/>
            <person name="Wendel J.F."/>
            <person name="Udall J.A."/>
        </authorList>
    </citation>
    <scope>NUCLEOTIDE SEQUENCE [LARGE SCALE GENOMIC DNA]</scope>
    <source>
        <strain evidence="1">JFW-Udall</strain>
        <tissue evidence="1">Leaf</tissue>
    </source>
</reference>
<dbReference type="EMBL" id="JAHUZN010000011">
    <property type="protein sequence ID" value="KAG8478725.1"/>
    <property type="molecule type" value="Genomic_DNA"/>
</dbReference>
<gene>
    <name evidence="1" type="ORF">CXB51_028564</name>
</gene>
<protein>
    <submittedName>
        <fullName evidence="1">Uncharacterized protein</fullName>
    </submittedName>
</protein>
<comment type="caution">
    <text evidence="1">The sequence shown here is derived from an EMBL/GenBank/DDBJ whole genome shotgun (WGS) entry which is preliminary data.</text>
</comment>
<name>A0A8J5YH87_9ROSI</name>
<keyword evidence="2" id="KW-1185">Reference proteome</keyword>
<evidence type="ECO:0000313" key="1">
    <source>
        <dbReference type="EMBL" id="KAG8478725.1"/>
    </source>
</evidence>
<dbReference type="Proteomes" id="UP000701853">
    <property type="component" value="Chromosome 11"/>
</dbReference>
<accession>A0A8J5YH87</accession>
<dbReference type="OrthoDB" id="10396580at2759"/>
<evidence type="ECO:0000313" key="2">
    <source>
        <dbReference type="Proteomes" id="UP000701853"/>
    </source>
</evidence>
<sequence>MGKGCRLDTRKRVCGKLGLSVDGPIVIGLVVVAKWRDVCEQLLGRVLDTIYRAQIDMNWLKRNFGGLDTESSEVQREQHPRVYILMIIEGSPNAR</sequence>